<dbReference type="AlphaFoldDB" id="A0A7W3R755"/>
<gene>
    <name evidence="1" type="ORF">HNR21_000847</name>
</gene>
<name>A0A7W3R755_9ACTN</name>
<dbReference type="EMBL" id="JACJII010000001">
    <property type="protein sequence ID" value="MBA9001965.1"/>
    <property type="molecule type" value="Genomic_DNA"/>
</dbReference>
<evidence type="ECO:0008006" key="3">
    <source>
        <dbReference type="Google" id="ProtNLM"/>
    </source>
</evidence>
<reference evidence="1 2" key="1">
    <citation type="submission" date="2020-08" db="EMBL/GenBank/DDBJ databases">
        <title>Sequencing the genomes of 1000 actinobacteria strains.</title>
        <authorList>
            <person name="Klenk H.-P."/>
        </authorList>
    </citation>
    <scope>NUCLEOTIDE SEQUENCE [LARGE SCALE GENOMIC DNA]</scope>
    <source>
        <strain evidence="1 2">DSM 45823</strain>
    </source>
</reference>
<dbReference type="Proteomes" id="UP000539313">
    <property type="component" value="Unassembled WGS sequence"/>
</dbReference>
<organism evidence="1 2">
    <name type="scientific">Thermomonospora cellulosilytica</name>
    <dbReference type="NCBI Taxonomy" id="1411118"/>
    <lineage>
        <taxon>Bacteria</taxon>
        <taxon>Bacillati</taxon>
        <taxon>Actinomycetota</taxon>
        <taxon>Actinomycetes</taxon>
        <taxon>Streptosporangiales</taxon>
        <taxon>Thermomonosporaceae</taxon>
        <taxon>Thermomonospora</taxon>
    </lineage>
</organism>
<proteinExistence type="predicted"/>
<comment type="caution">
    <text evidence="1">The sequence shown here is derived from an EMBL/GenBank/DDBJ whole genome shotgun (WGS) entry which is preliminary data.</text>
</comment>
<dbReference type="Gene3D" id="3.10.129.10">
    <property type="entry name" value="Hotdog Thioesterase"/>
    <property type="match status" value="1"/>
</dbReference>
<evidence type="ECO:0000313" key="1">
    <source>
        <dbReference type="EMBL" id="MBA9001965.1"/>
    </source>
</evidence>
<dbReference type="RefSeq" id="WP_246441951.1">
    <property type="nucleotide sequence ID" value="NZ_JACJII010000001.1"/>
</dbReference>
<keyword evidence="2" id="KW-1185">Reference proteome</keyword>
<protein>
    <recommendedName>
        <fullName evidence="3">Thioesterase superfamily protein</fullName>
    </recommendedName>
</protein>
<sequence length="235" mass="24236">MGVMEGLIIGARFNGPPDSGNGGYVAGTLAARLGDLGDAADGVTVVLRNPPPLEVPLRVDAGDGGRLRLYDGERLLAEAMPGKVEASPIPAVAYETAVTAAAGYPGKGGDTPFARCFVCGPAREDGLGLTPGPVDAGTMATPWTPDASLEMGPEIVWAALDCPGGWATDLLARPALLGTMTARVTALPEAGERCVVLGRLLRRDGRKAFAASTAYGEDGRLLGHADQVWIEFTPR</sequence>
<dbReference type="SUPFAM" id="SSF54637">
    <property type="entry name" value="Thioesterase/thiol ester dehydrase-isomerase"/>
    <property type="match status" value="1"/>
</dbReference>
<dbReference type="InterPro" id="IPR029069">
    <property type="entry name" value="HotDog_dom_sf"/>
</dbReference>
<accession>A0A7W3R755</accession>
<evidence type="ECO:0000313" key="2">
    <source>
        <dbReference type="Proteomes" id="UP000539313"/>
    </source>
</evidence>